<dbReference type="AlphaFoldDB" id="A0A8X7C5G6"/>
<accession>A0A8X7C5G6</accession>
<evidence type="ECO:0000313" key="2">
    <source>
        <dbReference type="EMBL" id="GFY53164.1"/>
    </source>
</evidence>
<dbReference type="EMBL" id="BMAV01009131">
    <property type="protein sequence ID" value="GFY53164.1"/>
    <property type="molecule type" value="Genomic_DNA"/>
</dbReference>
<feature type="region of interest" description="Disordered" evidence="1">
    <location>
        <begin position="56"/>
        <end position="79"/>
    </location>
</feature>
<feature type="compositionally biased region" description="Polar residues" evidence="1">
    <location>
        <begin position="66"/>
        <end position="79"/>
    </location>
</feature>
<reference evidence="2" key="1">
    <citation type="submission" date="2020-08" db="EMBL/GenBank/DDBJ databases">
        <title>Multicomponent nature underlies the extraordinary mechanical properties of spider dragline silk.</title>
        <authorList>
            <person name="Kono N."/>
            <person name="Nakamura H."/>
            <person name="Mori M."/>
            <person name="Yoshida Y."/>
            <person name="Ohtoshi R."/>
            <person name="Malay A.D."/>
            <person name="Moran D.A.P."/>
            <person name="Tomita M."/>
            <person name="Numata K."/>
            <person name="Arakawa K."/>
        </authorList>
    </citation>
    <scope>NUCLEOTIDE SEQUENCE</scope>
</reference>
<protein>
    <submittedName>
        <fullName evidence="2">Uncharacterized protein</fullName>
    </submittedName>
</protein>
<keyword evidence="3" id="KW-1185">Reference proteome</keyword>
<proteinExistence type="predicted"/>
<dbReference type="Proteomes" id="UP000886998">
    <property type="component" value="Unassembled WGS sequence"/>
</dbReference>
<sequence>MRGLKDGGAVAEARPTFPDVRGQGSNEGLNTGAVARKPVQHFLDVRGRVEDIILGNRETQKEASGHLTQPGNRSDSLYTGQQLTSTDVKLSDRAYALLCPVKGLSVCLNVPRTSSTSSGSLSVQVKAPKVRAKSVESEYPDEQKGGGIERVSECPTHILDLVRSPVCRLSTKVRAKVLESLGHLTSRRGKNDTFLLVSFPAKLGGPMRGLEGRSCCAEARPTFPDVRGQVEDIILESRETQTSLLASFTQPEQERLNIRHLSN</sequence>
<name>A0A8X7C5G6_9ARAC</name>
<organism evidence="2 3">
    <name type="scientific">Trichonephila inaurata madagascariensis</name>
    <dbReference type="NCBI Taxonomy" id="2747483"/>
    <lineage>
        <taxon>Eukaryota</taxon>
        <taxon>Metazoa</taxon>
        <taxon>Ecdysozoa</taxon>
        <taxon>Arthropoda</taxon>
        <taxon>Chelicerata</taxon>
        <taxon>Arachnida</taxon>
        <taxon>Araneae</taxon>
        <taxon>Araneomorphae</taxon>
        <taxon>Entelegynae</taxon>
        <taxon>Araneoidea</taxon>
        <taxon>Nephilidae</taxon>
        <taxon>Trichonephila</taxon>
        <taxon>Trichonephila inaurata</taxon>
    </lineage>
</organism>
<feature type="region of interest" description="Disordered" evidence="1">
    <location>
        <begin position="1"/>
        <end position="31"/>
    </location>
</feature>
<comment type="caution">
    <text evidence="2">The sequence shown here is derived from an EMBL/GenBank/DDBJ whole genome shotgun (WGS) entry which is preliminary data.</text>
</comment>
<gene>
    <name evidence="2" type="ORF">TNIN_249391</name>
</gene>
<evidence type="ECO:0000313" key="3">
    <source>
        <dbReference type="Proteomes" id="UP000886998"/>
    </source>
</evidence>
<evidence type="ECO:0000256" key="1">
    <source>
        <dbReference type="SAM" id="MobiDB-lite"/>
    </source>
</evidence>